<organism evidence="1 2">
    <name type="scientific">Dyadobacter jiangsuensis</name>
    <dbReference type="NCBI Taxonomy" id="1591085"/>
    <lineage>
        <taxon>Bacteria</taxon>
        <taxon>Pseudomonadati</taxon>
        <taxon>Bacteroidota</taxon>
        <taxon>Cytophagia</taxon>
        <taxon>Cytophagales</taxon>
        <taxon>Spirosomataceae</taxon>
        <taxon>Dyadobacter</taxon>
    </lineage>
</organism>
<evidence type="ECO:0000313" key="1">
    <source>
        <dbReference type="EMBL" id="PSL22938.1"/>
    </source>
</evidence>
<accession>A0A2P8FMJ3</accession>
<dbReference type="EMBL" id="PYAS01000018">
    <property type="protein sequence ID" value="PSL22938.1"/>
    <property type="molecule type" value="Genomic_DNA"/>
</dbReference>
<dbReference type="SUPFAM" id="SSF54909">
    <property type="entry name" value="Dimeric alpha+beta barrel"/>
    <property type="match status" value="1"/>
</dbReference>
<reference evidence="1 2" key="1">
    <citation type="submission" date="2018-03" db="EMBL/GenBank/DDBJ databases">
        <title>Genomic Encyclopedia of Archaeal and Bacterial Type Strains, Phase II (KMG-II): from individual species to whole genera.</title>
        <authorList>
            <person name="Goeker M."/>
        </authorList>
    </citation>
    <scope>NUCLEOTIDE SEQUENCE [LARGE SCALE GENOMIC DNA]</scope>
    <source>
        <strain evidence="1 2">DSM 29057</strain>
    </source>
</reference>
<protein>
    <recommendedName>
        <fullName evidence="3">Antibiotic biosynthesis monooxygenase</fullName>
    </recommendedName>
</protein>
<dbReference type="Gene3D" id="3.30.70.100">
    <property type="match status" value="1"/>
</dbReference>
<gene>
    <name evidence="1" type="ORF">CLV60_11870</name>
</gene>
<dbReference type="Proteomes" id="UP000241964">
    <property type="component" value="Unassembled WGS sequence"/>
</dbReference>
<proteinExistence type="predicted"/>
<dbReference type="AlphaFoldDB" id="A0A2P8FMJ3"/>
<dbReference type="RefSeq" id="WP_106598983.1">
    <property type="nucleotide sequence ID" value="NZ_PYAS01000018.1"/>
</dbReference>
<dbReference type="OrthoDB" id="4774596at2"/>
<name>A0A2P8FMJ3_9BACT</name>
<evidence type="ECO:0008006" key="3">
    <source>
        <dbReference type="Google" id="ProtNLM"/>
    </source>
</evidence>
<sequence>METPTGNQQISFISKYLIPAAAKETFLERQHMARAFIHSLNGFVRDYAYERITETGDTEYITIATWIDEDAINNAREAVQAENQRTGFDRAEMLKRLQIRMEPGLFREDHR</sequence>
<keyword evidence="2" id="KW-1185">Reference proteome</keyword>
<comment type="caution">
    <text evidence="1">The sequence shown here is derived from an EMBL/GenBank/DDBJ whole genome shotgun (WGS) entry which is preliminary data.</text>
</comment>
<dbReference type="InterPro" id="IPR011008">
    <property type="entry name" value="Dimeric_a/b-barrel"/>
</dbReference>
<evidence type="ECO:0000313" key="2">
    <source>
        <dbReference type="Proteomes" id="UP000241964"/>
    </source>
</evidence>